<evidence type="ECO:0000256" key="2">
    <source>
        <dbReference type="ARBA" id="ARBA00004613"/>
    </source>
</evidence>
<organism evidence="5 6">
    <name type="scientific">Chromobacterium vaccinii</name>
    <dbReference type="NCBI Taxonomy" id="1108595"/>
    <lineage>
        <taxon>Bacteria</taxon>
        <taxon>Pseudomonadati</taxon>
        <taxon>Pseudomonadota</taxon>
        <taxon>Betaproteobacteria</taxon>
        <taxon>Neisseriales</taxon>
        <taxon>Chromobacteriaceae</taxon>
        <taxon>Chromobacterium</taxon>
    </lineage>
</organism>
<keyword evidence="5" id="KW-0969">Cilium</keyword>
<keyword evidence="5" id="KW-0282">Flagellum</keyword>
<evidence type="ECO:0000256" key="3">
    <source>
        <dbReference type="ARBA" id="ARBA00005709"/>
    </source>
</evidence>
<keyword evidence="4" id="KW-0975">Bacterial flagellum</keyword>
<evidence type="ECO:0000256" key="1">
    <source>
        <dbReference type="ARBA" id="ARBA00004365"/>
    </source>
</evidence>
<dbReference type="RefSeq" id="WP_046159090.1">
    <property type="nucleotide sequence ID" value="NZ_CP017707.1"/>
</dbReference>
<dbReference type="InterPro" id="IPR001029">
    <property type="entry name" value="Flagellin_N"/>
</dbReference>
<evidence type="ECO:0000256" key="4">
    <source>
        <dbReference type="ARBA" id="ARBA00023143"/>
    </source>
</evidence>
<dbReference type="EMBL" id="CP017707">
    <property type="protein sequence ID" value="AOZ52374.1"/>
    <property type="molecule type" value="Genomic_DNA"/>
</dbReference>
<sequence>MRISSNQYQSVVLLAMQNSSSGMSELLQKMSSGQSMLVPSENPIASVRLLRLQREEASLKQYRDNIGALKSQLTKNETLLSGISFSLRDARDLLVAAANQPATDDLKAMASPLASLRDSILYAANTKDSEGRYMFSGSAVNSATIAVDDAQPAGSRYRYNGNSDRQQVTVGEGVTQTSNVTLEAMAPLLNQLDKAIATLQSPTLDSKDPAVGATMREVMNGVDAALDRVGGTISELGGAQNVLKTLDGNHDSLSLANQGSIIELGSLDYATAYIDMNNLSMALQTSQKAYGKVSQLTLFDVI</sequence>
<dbReference type="GO" id="GO:0005576">
    <property type="term" value="C:extracellular region"/>
    <property type="evidence" value="ECO:0007669"/>
    <property type="project" value="UniProtKB-SubCell"/>
</dbReference>
<reference evidence="5 6" key="1">
    <citation type="submission" date="2016-10" db="EMBL/GenBank/DDBJ databases">
        <title>Chromobacterium muskegensis sp. nov., an insecticidal bacterium isolated from Sphagnum bogs.</title>
        <authorList>
            <person name="Sparks M.E."/>
            <person name="Blackburn M.B."/>
            <person name="Gundersen-Rindal D.E."/>
            <person name="Mitchell A."/>
            <person name="Farrar R."/>
            <person name="Kuhar D."/>
        </authorList>
    </citation>
    <scope>NUCLEOTIDE SEQUENCE [LARGE SCALE GENOMIC DNA]</scope>
    <source>
        <strain evidence="5 6">21-1</strain>
    </source>
</reference>
<dbReference type="AlphaFoldDB" id="A0A1D9LMF2"/>
<dbReference type="GO" id="GO:0071973">
    <property type="term" value="P:bacterial-type flagellum-dependent cell motility"/>
    <property type="evidence" value="ECO:0007669"/>
    <property type="project" value="InterPro"/>
</dbReference>
<dbReference type="GeneID" id="68843831"/>
<gene>
    <name evidence="5" type="ORF">BKX93_21780</name>
</gene>
<dbReference type="InterPro" id="IPR013384">
    <property type="entry name" value="Flagell_FlgL"/>
</dbReference>
<evidence type="ECO:0000313" key="6">
    <source>
        <dbReference type="Proteomes" id="UP000178776"/>
    </source>
</evidence>
<dbReference type="NCBIfam" id="TIGR02550">
    <property type="entry name" value="flagell_flgL"/>
    <property type="match status" value="1"/>
</dbReference>
<proteinExistence type="inferred from homology"/>
<dbReference type="InterPro" id="IPR001492">
    <property type="entry name" value="Flagellin"/>
</dbReference>
<name>A0A1D9LMF2_9NEIS</name>
<dbReference type="PANTHER" id="PTHR42792:SF1">
    <property type="entry name" value="FLAGELLAR HOOK-ASSOCIATED PROTEIN 3"/>
    <property type="match status" value="1"/>
</dbReference>
<keyword evidence="5" id="KW-0966">Cell projection</keyword>
<dbReference type="PANTHER" id="PTHR42792">
    <property type="entry name" value="FLAGELLIN"/>
    <property type="match status" value="1"/>
</dbReference>
<dbReference type="GO" id="GO:0009424">
    <property type="term" value="C:bacterial-type flagellum hook"/>
    <property type="evidence" value="ECO:0007669"/>
    <property type="project" value="InterPro"/>
</dbReference>
<comment type="similarity">
    <text evidence="3">Belongs to the bacterial flagellin family.</text>
</comment>
<dbReference type="STRING" id="1108595.BKX93_21780"/>
<protein>
    <submittedName>
        <fullName evidence="5">Flagellar hook-associated protein 3</fullName>
    </submittedName>
</protein>
<comment type="subcellular location">
    <subcellularLocation>
        <location evidence="1">Bacterial flagellum</location>
    </subcellularLocation>
    <subcellularLocation>
        <location evidence="2">Secreted</location>
    </subcellularLocation>
</comment>
<accession>A0A1D9LMF2</accession>
<dbReference type="Gene3D" id="1.20.1330.10">
    <property type="entry name" value="f41 fragment of flagellin, N-terminal domain"/>
    <property type="match status" value="1"/>
</dbReference>
<evidence type="ECO:0000313" key="5">
    <source>
        <dbReference type="EMBL" id="AOZ52374.1"/>
    </source>
</evidence>
<dbReference type="SUPFAM" id="SSF64518">
    <property type="entry name" value="Phase 1 flagellin"/>
    <property type="match status" value="1"/>
</dbReference>
<dbReference type="Pfam" id="PF00669">
    <property type="entry name" value="Flagellin_N"/>
    <property type="match status" value="1"/>
</dbReference>
<dbReference type="GO" id="GO:0005198">
    <property type="term" value="F:structural molecule activity"/>
    <property type="evidence" value="ECO:0007669"/>
    <property type="project" value="InterPro"/>
</dbReference>
<dbReference type="Proteomes" id="UP000178776">
    <property type="component" value="Chromosome"/>
</dbReference>
<dbReference type="KEGG" id="cvc:BKX93_21780"/>